<accession>A0A8J6M9L7</accession>
<comment type="caution">
    <text evidence="9">The sequence shown here is derived from an EMBL/GenBank/DDBJ whole genome shotgun (WGS) entry which is preliminary data.</text>
</comment>
<dbReference type="GO" id="GO:0005886">
    <property type="term" value="C:plasma membrane"/>
    <property type="evidence" value="ECO:0007669"/>
    <property type="project" value="UniProtKB-SubCell"/>
</dbReference>
<gene>
    <name evidence="9" type="ORF">H8S55_03600</name>
</gene>
<dbReference type="Pfam" id="PF01594">
    <property type="entry name" value="AI-2E_transport"/>
    <property type="match status" value="1"/>
</dbReference>
<dbReference type="AlphaFoldDB" id="A0A8J6M9L7"/>
<feature type="transmembrane region" description="Helical" evidence="8">
    <location>
        <begin position="314"/>
        <end position="344"/>
    </location>
</feature>
<dbReference type="InterPro" id="IPR002549">
    <property type="entry name" value="AI-2E-like"/>
</dbReference>
<evidence type="ECO:0000256" key="4">
    <source>
        <dbReference type="ARBA" id="ARBA00022475"/>
    </source>
</evidence>
<keyword evidence="4" id="KW-1003">Cell membrane</keyword>
<dbReference type="GO" id="GO:0055085">
    <property type="term" value="P:transmembrane transport"/>
    <property type="evidence" value="ECO:0007669"/>
    <property type="project" value="TreeGrafter"/>
</dbReference>
<keyword evidence="5 8" id="KW-0812">Transmembrane</keyword>
<keyword evidence="6 8" id="KW-1133">Transmembrane helix</keyword>
<feature type="transmembrane region" description="Helical" evidence="8">
    <location>
        <begin position="227"/>
        <end position="246"/>
    </location>
</feature>
<name>A0A8J6M9L7_9FIRM</name>
<evidence type="ECO:0000313" key="10">
    <source>
        <dbReference type="Proteomes" id="UP000602260"/>
    </source>
</evidence>
<protein>
    <submittedName>
        <fullName evidence="9">AI-2E family transporter</fullName>
    </submittedName>
</protein>
<dbReference type="Proteomes" id="UP000602260">
    <property type="component" value="Unassembled WGS sequence"/>
</dbReference>
<dbReference type="PANTHER" id="PTHR21716">
    <property type="entry name" value="TRANSMEMBRANE PROTEIN"/>
    <property type="match status" value="1"/>
</dbReference>
<reference evidence="9" key="1">
    <citation type="submission" date="2020-08" db="EMBL/GenBank/DDBJ databases">
        <title>Genome public.</title>
        <authorList>
            <person name="Liu C."/>
            <person name="Sun Q."/>
        </authorList>
    </citation>
    <scope>NUCLEOTIDE SEQUENCE</scope>
    <source>
        <strain evidence="9">BX5</strain>
    </source>
</reference>
<feature type="transmembrane region" description="Helical" evidence="8">
    <location>
        <begin position="252"/>
        <end position="276"/>
    </location>
</feature>
<evidence type="ECO:0000256" key="5">
    <source>
        <dbReference type="ARBA" id="ARBA00022692"/>
    </source>
</evidence>
<proteinExistence type="inferred from homology"/>
<feature type="transmembrane region" description="Helical" evidence="8">
    <location>
        <begin position="21"/>
        <end position="42"/>
    </location>
</feature>
<evidence type="ECO:0000313" key="9">
    <source>
        <dbReference type="EMBL" id="MBC5716415.1"/>
    </source>
</evidence>
<comment type="subcellular location">
    <subcellularLocation>
        <location evidence="1">Cell membrane</location>
        <topology evidence="1">Multi-pass membrane protein</topology>
    </subcellularLocation>
</comment>
<keyword evidence="10" id="KW-1185">Reference proteome</keyword>
<feature type="transmembrane region" description="Helical" evidence="8">
    <location>
        <begin position="283"/>
        <end position="302"/>
    </location>
</feature>
<keyword evidence="3" id="KW-0813">Transport</keyword>
<feature type="transmembrane region" description="Helical" evidence="8">
    <location>
        <begin position="157"/>
        <end position="179"/>
    </location>
</feature>
<evidence type="ECO:0000256" key="7">
    <source>
        <dbReference type="ARBA" id="ARBA00023136"/>
    </source>
</evidence>
<evidence type="ECO:0000256" key="3">
    <source>
        <dbReference type="ARBA" id="ARBA00022448"/>
    </source>
</evidence>
<comment type="similarity">
    <text evidence="2">Belongs to the autoinducer-2 exporter (AI-2E) (TC 2.A.86) family.</text>
</comment>
<feature type="transmembrane region" description="Helical" evidence="8">
    <location>
        <begin position="63"/>
        <end position="82"/>
    </location>
</feature>
<dbReference type="EMBL" id="JACOPN010000002">
    <property type="protein sequence ID" value="MBC5716415.1"/>
    <property type="molecule type" value="Genomic_DNA"/>
</dbReference>
<evidence type="ECO:0000256" key="6">
    <source>
        <dbReference type="ARBA" id="ARBA00022989"/>
    </source>
</evidence>
<sequence length="366" mass="39124">MLFALYLAIHYWTPFCRLAQLGLQAAAPLLLGAVMAYAVNILMSMLESRLFPRGGSLSRPVSLVLAYASLAAILALVVRMVLPELVQCVGLLAQQAAPVVEQLNQTLLDRNLGLDQLLESYGASLADGSVDWKQALETVGKWLSQSLSGVMGSMLNLLSSAVSTAFNLLVSFIFSIYLLMGKERLGSQCARVLRTYLPERWYGGAMYVLNTVNGCFRRFVVGQCTEAVILGLLCMAGMLLLGFPYATMVGTLIGFTALIPVAGAYIGAGVGAFMIFTASPVKALLFLLFIAVLQQLEGNLIYPRVVGASIGLPGVWVLAAVTIGGGVLGVGGMLLAVPLAAAAYQMLREDVRRRNLPAEEPPETER</sequence>
<dbReference type="PANTHER" id="PTHR21716:SF53">
    <property type="entry name" value="PERMEASE PERM-RELATED"/>
    <property type="match status" value="1"/>
</dbReference>
<keyword evidence="7 8" id="KW-0472">Membrane</keyword>
<evidence type="ECO:0000256" key="1">
    <source>
        <dbReference type="ARBA" id="ARBA00004651"/>
    </source>
</evidence>
<organism evidence="9 10">
    <name type="scientific">Flintibacter faecis</name>
    <dbReference type="NCBI Taxonomy" id="2763047"/>
    <lineage>
        <taxon>Bacteria</taxon>
        <taxon>Bacillati</taxon>
        <taxon>Bacillota</taxon>
        <taxon>Clostridia</taxon>
        <taxon>Eubacteriales</taxon>
        <taxon>Flintibacter</taxon>
    </lineage>
</organism>
<evidence type="ECO:0000256" key="2">
    <source>
        <dbReference type="ARBA" id="ARBA00009773"/>
    </source>
</evidence>
<evidence type="ECO:0000256" key="8">
    <source>
        <dbReference type="SAM" id="Phobius"/>
    </source>
</evidence>